<dbReference type="Gene3D" id="3.30.465.10">
    <property type="match status" value="1"/>
</dbReference>
<dbReference type="PANTHER" id="PTHR43762">
    <property type="entry name" value="L-GULONOLACTONE OXIDASE"/>
    <property type="match status" value="1"/>
</dbReference>
<accession>A0A0D2PQQ2</accession>
<reference evidence="7" key="1">
    <citation type="submission" date="2014-04" db="EMBL/GenBank/DDBJ databases">
        <title>Evolutionary Origins and Diversification of the Mycorrhizal Mutualists.</title>
        <authorList>
            <consortium name="DOE Joint Genome Institute"/>
            <consortium name="Mycorrhizal Genomics Consortium"/>
            <person name="Kohler A."/>
            <person name="Kuo A."/>
            <person name="Nagy L.G."/>
            <person name="Floudas D."/>
            <person name="Copeland A."/>
            <person name="Barry K.W."/>
            <person name="Cichocki N."/>
            <person name="Veneault-Fourrey C."/>
            <person name="LaButti K."/>
            <person name="Lindquist E.A."/>
            <person name="Lipzen A."/>
            <person name="Lundell T."/>
            <person name="Morin E."/>
            <person name="Murat C."/>
            <person name="Riley R."/>
            <person name="Ohm R."/>
            <person name="Sun H."/>
            <person name="Tunlid A."/>
            <person name="Henrissat B."/>
            <person name="Grigoriev I.V."/>
            <person name="Hibbett D.S."/>
            <person name="Martin F."/>
        </authorList>
    </citation>
    <scope>NUCLEOTIDE SEQUENCE [LARGE SCALE GENOMIC DNA]</scope>
    <source>
        <strain evidence="7">FD-334 SS-4</strain>
    </source>
</reference>
<sequence length="480" mass="53608">MANDGPSDITATNLYAFLAPITVAQRQARFTNWGRTFTCRPSAIFEPQNEAQCQLILQLARREGKRVRVAGVGHSPSDLACTDEFMLRTTSLNKLLEVNADKRYVVAQGGITLNALHVVLAQHGLAMSNLGSISEQTLAGVVSTMTHGSGVGFQVLSTYVMALTLLLADGSRVTCSPEQRGELFMASICGLGTTGLILSVQLAVEPAFRLKEVRTPLKFDTMVADLDSLARSAEHVRMWWFPVTDLVIYNQANRTDEPKQASGSWFWDTFCGYHVVQILLYASRFIPSLTVPVGKFAAWLADAQSVAVDDSYKIFNVNCRYPQHTTEWAVPLSEAAACLRALRTYLSSELANPHGERPHFPIEVRFSAADDMWLSPSSGQATCWIGIVQYKPFSAPVRYRALFRAFEDIVEAHAGRPHWAKAHRLRPADLRRLYPRFDDFVRVMRGADPDGMWQNPYTRRHLLGEEAEEVGPRVFKARRE</sequence>
<dbReference type="InterPro" id="IPR016169">
    <property type="entry name" value="FAD-bd_PCMH_sub2"/>
</dbReference>
<dbReference type="Proteomes" id="UP000054270">
    <property type="component" value="Unassembled WGS sequence"/>
</dbReference>
<dbReference type="PANTHER" id="PTHR43762:SF1">
    <property type="entry name" value="D-ARABINONO-1,4-LACTONE OXIDASE"/>
    <property type="match status" value="1"/>
</dbReference>
<dbReference type="PIRSF" id="PIRSF000136">
    <property type="entry name" value="LGO_GLO"/>
    <property type="match status" value="1"/>
</dbReference>
<feature type="domain" description="FAD-binding PCMH-type" evidence="5">
    <location>
        <begin position="37"/>
        <end position="207"/>
    </location>
</feature>
<dbReference type="InterPro" id="IPR006094">
    <property type="entry name" value="Oxid_FAD_bind_N"/>
</dbReference>
<dbReference type="STRING" id="945553.A0A0D2PQQ2"/>
<evidence type="ECO:0000256" key="4">
    <source>
        <dbReference type="ARBA" id="ARBA00033418"/>
    </source>
</evidence>
<dbReference type="InterPro" id="IPR010031">
    <property type="entry name" value="FAD_lactone_oxidase-like"/>
</dbReference>
<name>A0A0D2PQQ2_HYPSF</name>
<evidence type="ECO:0000313" key="6">
    <source>
        <dbReference type="EMBL" id="KJA22165.1"/>
    </source>
</evidence>
<evidence type="ECO:0000256" key="3">
    <source>
        <dbReference type="ARBA" id="ARBA00023002"/>
    </source>
</evidence>
<dbReference type="Gene3D" id="1.10.45.10">
    <property type="entry name" value="Vanillyl-alcohol Oxidase, Chain A, domain 4"/>
    <property type="match status" value="1"/>
</dbReference>
<dbReference type="OMA" id="YPRFGEF"/>
<keyword evidence="3" id="KW-0560">Oxidoreductase</keyword>
<dbReference type="GO" id="GO:0005739">
    <property type="term" value="C:mitochondrion"/>
    <property type="evidence" value="ECO:0007669"/>
    <property type="project" value="TreeGrafter"/>
</dbReference>
<dbReference type="PROSITE" id="PS51387">
    <property type="entry name" value="FAD_PCMH"/>
    <property type="match status" value="1"/>
</dbReference>
<evidence type="ECO:0000259" key="5">
    <source>
        <dbReference type="PROSITE" id="PS51387"/>
    </source>
</evidence>
<dbReference type="AlphaFoldDB" id="A0A0D2PQQ2"/>
<dbReference type="Pfam" id="PF01565">
    <property type="entry name" value="FAD_binding_4"/>
    <property type="match status" value="1"/>
</dbReference>
<evidence type="ECO:0000256" key="2">
    <source>
        <dbReference type="ARBA" id="ARBA00013136"/>
    </source>
</evidence>
<evidence type="ECO:0000313" key="7">
    <source>
        <dbReference type="Proteomes" id="UP000054270"/>
    </source>
</evidence>
<dbReference type="InterPro" id="IPR016171">
    <property type="entry name" value="Vanillyl_alc_oxidase_C-sub2"/>
</dbReference>
<keyword evidence="7" id="KW-1185">Reference proteome</keyword>
<comment type="pathway">
    <text evidence="1">Cofactor biosynthesis; D-erythroascorbate biosynthesis; dehydro-D-arabinono-1,4-lactone from D-arabinose: step 2/2.</text>
</comment>
<dbReference type="GO" id="GO:0003885">
    <property type="term" value="F:D-arabinono-1,4-lactone oxidase activity"/>
    <property type="evidence" value="ECO:0007669"/>
    <property type="project" value="UniProtKB-EC"/>
</dbReference>
<evidence type="ECO:0000256" key="1">
    <source>
        <dbReference type="ARBA" id="ARBA00005083"/>
    </source>
</evidence>
<dbReference type="EMBL" id="KN817552">
    <property type="protein sequence ID" value="KJA22165.1"/>
    <property type="molecule type" value="Genomic_DNA"/>
</dbReference>
<dbReference type="InterPro" id="IPR016166">
    <property type="entry name" value="FAD-bd_PCMH"/>
</dbReference>
<dbReference type="GO" id="GO:0016020">
    <property type="term" value="C:membrane"/>
    <property type="evidence" value="ECO:0007669"/>
    <property type="project" value="InterPro"/>
</dbReference>
<dbReference type="InterPro" id="IPR016167">
    <property type="entry name" value="FAD-bd_PCMH_sub1"/>
</dbReference>
<dbReference type="Gene3D" id="3.30.43.10">
    <property type="entry name" value="Uridine Diphospho-n-acetylenolpyruvylglucosamine Reductase, domain 2"/>
    <property type="match status" value="1"/>
</dbReference>
<dbReference type="Pfam" id="PF04030">
    <property type="entry name" value="ALO"/>
    <property type="match status" value="1"/>
</dbReference>
<protein>
    <recommendedName>
        <fullName evidence="2">D-arabinono-1,4-lactone oxidase</fullName>
        <ecNumber evidence="2">1.1.3.37</ecNumber>
    </recommendedName>
    <alternativeName>
        <fullName evidence="4">L-galactono-gamma-lactone oxidase</fullName>
    </alternativeName>
</protein>
<organism evidence="6 7">
    <name type="scientific">Hypholoma sublateritium (strain FD-334 SS-4)</name>
    <dbReference type="NCBI Taxonomy" id="945553"/>
    <lineage>
        <taxon>Eukaryota</taxon>
        <taxon>Fungi</taxon>
        <taxon>Dikarya</taxon>
        <taxon>Basidiomycota</taxon>
        <taxon>Agaricomycotina</taxon>
        <taxon>Agaricomycetes</taxon>
        <taxon>Agaricomycetidae</taxon>
        <taxon>Agaricales</taxon>
        <taxon>Agaricineae</taxon>
        <taxon>Strophariaceae</taxon>
        <taxon>Hypholoma</taxon>
    </lineage>
</organism>
<dbReference type="UniPathway" id="UPA00771">
    <property type="reaction ID" value="UER00766"/>
</dbReference>
<dbReference type="Gene3D" id="3.30.70.2520">
    <property type="match status" value="1"/>
</dbReference>
<dbReference type="GO" id="GO:0071949">
    <property type="term" value="F:FAD binding"/>
    <property type="evidence" value="ECO:0007669"/>
    <property type="project" value="InterPro"/>
</dbReference>
<dbReference type="InterPro" id="IPR036318">
    <property type="entry name" value="FAD-bd_PCMH-like_sf"/>
</dbReference>
<proteinExistence type="predicted"/>
<dbReference type="OrthoDB" id="610608at2759"/>
<gene>
    <name evidence="6" type="ORF">HYPSUDRAFT_67265</name>
</gene>
<dbReference type="SUPFAM" id="SSF56176">
    <property type="entry name" value="FAD-binding/transporter-associated domain-like"/>
    <property type="match status" value="1"/>
</dbReference>
<dbReference type="EC" id="1.1.3.37" evidence="2"/>
<dbReference type="InterPro" id="IPR007173">
    <property type="entry name" value="ALO_C"/>
</dbReference>